<sequence>MNLNYYINDNGYTIKVL</sequence>
<keyword evidence="2" id="KW-1185">Reference proteome</keyword>
<gene>
    <name evidence="1" type="ORF">C5167_005324</name>
</gene>
<organism evidence="1 2">
    <name type="scientific">Papaver somniferum</name>
    <name type="common">Opium poppy</name>
    <dbReference type="NCBI Taxonomy" id="3469"/>
    <lineage>
        <taxon>Eukaryota</taxon>
        <taxon>Viridiplantae</taxon>
        <taxon>Streptophyta</taxon>
        <taxon>Embryophyta</taxon>
        <taxon>Tracheophyta</taxon>
        <taxon>Spermatophyta</taxon>
        <taxon>Magnoliopsida</taxon>
        <taxon>Ranunculales</taxon>
        <taxon>Papaveraceae</taxon>
        <taxon>Papaveroideae</taxon>
        <taxon>Papaver</taxon>
    </lineage>
</organism>
<accession>A0A4Y7JA84</accession>
<dbReference type="EMBL" id="CM010718">
    <property type="protein sequence ID" value="RZC58013.1"/>
    <property type="molecule type" value="Genomic_DNA"/>
</dbReference>
<dbReference type="Proteomes" id="UP000316621">
    <property type="component" value="Chromosome 4"/>
</dbReference>
<proteinExistence type="predicted"/>
<evidence type="ECO:0000313" key="1">
    <source>
        <dbReference type="EMBL" id="RZC58013.1"/>
    </source>
</evidence>
<reference evidence="1 2" key="1">
    <citation type="journal article" date="2018" name="Science">
        <title>The opium poppy genome and morphinan production.</title>
        <authorList>
            <person name="Guo L."/>
            <person name="Winzer T."/>
            <person name="Yang X."/>
            <person name="Li Y."/>
            <person name="Ning Z."/>
            <person name="He Z."/>
            <person name="Teodor R."/>
            <person name="Lu Y."/>
            <person name="Bowser T.A."/>
            <person name="Graham I.A."/>
            <person name="Ye K."/>
        </authorList>
    </citation>
    <scope>NUCLEOTIDE SEQUENCE [LARGE SCALE GENOMIC DNA]</scope>
    <source>
        <strain evidence="2">cv. HN1</strain>
        <tissue evidence="1">Leaves</tissue>
    </source>
</reference>
<evidence type="ECO:0000313" key="2">
    <source>
        <dbReference type="Proteomes" id="UP000316621"/>
    </source>
</evidence>
<dbReference type="AlphaFoldDB" id="A0A4Y7JA84"/>
<protein>
    <submittedName>
        <fullName evidence="1">Uncharacterized protein</fullName>
    </submittedName>
</protein>
<name>A0A4Y7JA84_PAPSO</name>